<feature type="transmembrane region" description="Helical" evidence="2">
    <location>
        <begin position="381"/>
        <end position="401"/>
    </location>
</feature>
<protein>
    <submittedName>
        <fullName evidence="3">Predicted protein</fullName>
    </submittedName>
</protein>
<feature type="transmembrane region" description="Helical" evidence="2">
    <location>
        <begin position="945"/>
        <end position="972"/>
    </location>
</feature>
<feature type="compositionally biased region" description="Basic and acidic residues" evidence="1">
    <location>
        <begin position="1007"/>
        <end position="1060"/>
    </location>
</feature>
<accession>C1MJX1</accession>
<feature type="transmembrane region" description="Helical" evidence="2">
    <location>
        <begin position="612"/>
        <end position="635"/>
    </location>
</feature>
<evidence type="ECO:0000256" key="1">
    <source>
        <dbReference type="SAM" id="MobiDB-lite"/>
    </source>
</evidence>
<name>C1MJX1_MICPC</name>
<evidence type="ECO:0000313" key="4">
    <source>
        <dbReference type="Proteomes" id="UP000001876"/>
    </source>
</evidence>
<gene>
    <name evidence="3" type="ORF">MICPUCDRAFT_46504</name>
</gene>
<dbReference type="GeneID" id="9681900"/>
<keyword evidence="2" id="KW-1133">Transmembrane helix</keyword>
<keyword evidence="4" id="KW-1185">Reference proteome</keyword>
<dbReference type="Proteomes" id="UP000001876">
    <property type="component" value="Unassembled WGS sequence"/>
</dbReference>
<feature type="transmembrane region" description="Helical" evidence="2">
    <location>
        <begin position="678"/>
        <end position="701"/>
    </location>
</feature>
<evidence type="ECO:0000313" key="3">
    <source>
        <dbReference type="EMBL" id="EEH59661.1"/>
    </source>
</evidence>
<keyword evidence="2" id="KW-0472">Membrane</keyword>
<dbReference type="AlphaFoldDB" id="C1MJX1"/>
<dbReference type="EMBL" id="GG663736">
    <property type="protein sequence ID" value="EEH59661.1"/>
    <property type="molecule type" value="Genomic_DNA"/>
</dbReference>
<feature type="region of interest" description="Disordered" evidence="1">
    <location>
        <begin position="989"/>
        <end position="1074"/>
    </location>
</feature>
<sequence>MAINPASIVMAPMIALAGGDGARRLVRNATQNQGRPRKMKIFFAVIPVPEQFYARYKDLELINTRRIIGIATAVLYAAVVISFAVGLWFYYNIEVNHTLVSAHEWSKPGYDCKPLSPDEHYGNTYTYEECQANYRPVSEESIDFTKRAVARRFANAWKGDDSLIVVGDGYGSVSYNPFATQNNEGLQAKYLSWQWSSEGSHDADPFIQDNRGGWTDDDAVNSAANLATGKYIHLIDGDHFVGICAPSGGSFYLDALTVQAMTGGIDCTTDTLDAAYKATWVAMFEKVMETYGDVCHYTYENRPYLCTKTERHHWLTIIALANNISALLYTFLAIALIKILMGKRTDRGETKSWVKRLPLPPELYNERYDLTLVTGDQTASVLTTVIFVVTAGSFLFFFYFYSAVNEVNYTQVLTREYEIKDELKDFECFPTDSHNGFMTSHSYDECVEDLKQRPPSASTVAFQTNDGYSEDASKTRVYSSMWMPFTEMENDAYITESNPWNTLELIPGSYLEDMTEPTEIAANTLLSFGVKAWTASGTTQKWFSRQAGFPANVYISRSTAWSDDSKAAAIAAWVKIADHIGDKLCDYTKEQGPYQCHENWYGLDVNNLLNSLALAFGLAQLIYAIQSYLAVIFIAERNRMSTQPIRSLKPERTWLSRIPVPEKFYELNALDLISKPSIVLAAFMGMVVVGALAFYFTYVIYDAQRFTEMTIVDGYELDGYTCKPTATARYGSQTAGLPPWTYAECVAKLEAPTVENSGLNDLSQLVSGAGTFNNYPDDGCARGACATTTYNANTYSTPFDQPVRFAPWGKALPGFDWYRGCTSDCEPSCQWTSTVGDVRYDWGQAYNCKHGVKTWDAPYASFDAYFSAKMTAWKSSFDGSGLTLENDPRFGIYVKYANAAPAAKKESEVVAQFTTIYQTLGEEGLCAWTNDITPQACEKETKNDVLTVLSLAFANAELAAMTWITLIPIFIISCCGRKSTYRERVEVEAPPKPKSGPMMFLVPTPSSKEDLEARQRAEREAAERHNAERKAAEEAAKLEKKASKMERAASKKASKMERAASKKKSKGEDPSNAV</sequence>
<reference evidence="3 4" key="1">
    <citation type="journal article" date="2009" name="Science">
        <title>Green evolution and dynamic adaptations revealed by genomes of the marine picoeukaryotes Micromonas.</title>
        <authorList>
            <person name="Worden A.Z."/>
            <person name="Lee J.H."/>
            <person name="Mock T."/>
            <person name="Rouze P."/>
            <person name="Simmons M.P."/>
            <person name="Aerts A.L."/>
            <person name="Allen A.E."/>
            <person name="Cuvelier M.L."/>
            <person name="Derelle E."/>
            <person name="Everett M.V."/>
            <person name="Foulon E."/>
            <person name="Grimwood J."/>
            <person name="Gundlach H."/>
            <person name="Henrissat B."/>
            <person name="Napoli C."/>
            <person name="McDonald S.M."/>
            <person name="Parker M.S."/>
            <person name="Rombauts S."/>
            <person name="Salamov A."/>
            <person name="Von Dassow P."/>
            <person name="Badger J.H."/>
            <person name="Coutinho P.M."/>
            <person name="Demir E."/>
            <person name="Dubchak I."/>
            <person name="Gentemann C."/>
            <person name="Eikrem W."/>
            <person name="Gready J.E."/>
            <person name="John U."/>
            <person name="Lanier W."/>
            <person name="Lindquist E.A."/>
            <person name="Lucas S."/>
            <person name="Mayer K.F."/>
            <person name="Moreau H."/>
            <person name="Not F."/>
            <person name="Otillar R."/>
            <person name="Panaud O."/>
            <person name="Pangilinan J."/>
            <person name="Paulsen I."/>
            <person name="Piegu B."/>
            <person name="Poliakov A."/>
            <person name="Robbens S."/>
            <person name="Schmutz J."/>
            <person name="Toulza E."/>
            <person name="Wyss T."/>
            <person name="Zelensky A."/>
            <person name="Zhou K."/>
            <person name="Armbrust E.V."/>
            <person name="Bhattacharya D."/>
            <person name="Goodenough U.W."/>
            <person name="Van de Peer Y."/>
            <person name="Grigoriev I.V."/>
        </authorList>
    </citation>
    <scope>NUCLEOTIDE SEQUENCE [LARGE SCALE GENOMIC DNA]</scope>
    <source>
        <strain evidence="3 4">CCMP1545</strain>
    </source>
</reference>
<dbReference type="KEGG" id="mpp:MICPUCDRAFT_46504"/>
<feature type="transmembrane region" description="Helical" evidence="2">
    <location>
        <begin position="67"/>
        <end position="91"/>
    </location>
</feature>
<feature type="transmembrane region" description="Helical" evidence="2">
    <location>
        <begin position="314"/>
        <end position="337"/>
    </location>
</feature>
<organism evidence="4">
    <name type="scientific">Micromonas pusilla (strain CCMP1545)</name>
    <name type="common">Picoplanktonic green alga</name>
    <dbReference type="NCBI Taxonomy" id="564608"/>
    <lineage>
        <taxon>Eukaryota</taxon>
        <taxon>Viridiplantae</taxon>
        <taxon>Chlorophyta</taxon>
        <taxon>Mamiellophyceae</taxon>
        <taxon>Mamiellales</taxon>
        <taxon>Mamiellaceae</taxon>
        <taxon>Micromonas</taxon>
    </lineage>
</organism>
<keyword evidence="2" id="KW-0812">Transmembrane</keyword>
<evidence type="ECO:0000256" key="2">
    <source>
        <dbReference type="SAM" id="Phobius"/>
    </source>
</evidence>
<dbReference type="RefSeq" id="XP_003056285.1">
    <property type="nucleotide sequence ID" value="XM_003056239.1"/>
</dbReference>
<proteinExistence type="predicted"/>